<protein>
    <recommendedName>
        <fullName evidence="4">LEA14-like dessication related protein</fullName>
    </recommendedName>
</protein>
<dbReference type="AlphaFoldDB" id="A0A285UIC3"/>
<reference evidence="3" key="1">
    <citation type="submission" date="2017-08" db="EMBL/GenBank/DDBJ databases">
        <authorList>
            <person name="Varghese N."/>
            <person name="Submissions S."/>
        </authorList>
    </citation>
    <scope>NUCLEOTIDE SEQUENCE [LARGE SCALE GENOMIC DNA]</scope>
    <source>
        <strain evidence="3">JC23</strain>
    </source>
</reference>
<sequence length="156" mass="17651">MKKRNVCLIFFVILLGTLFGCSANKESFDDRNISFYIVEKEATAEYESYRFEIANNTGYELTHLIFNLSYPIKELNGSKSNPYEIEGKPVNADLHVNLKSGETMTFLIDAPIKEVFGDTDLLDIEYPNIKLRGYYKDGKEEIPFGISGGLSVLIAE</sequence>
<keyword evidence="1" id="KW-0732">Signal</keyword>
<feature type="signal peptide" evidence="1">
    <location>
        <begin position="1"/>
        <end position="23"/>
    </location>
</feature>
<keyword evidence="3" id="KW-1185">Reference proteome</keyword>
<evidence type="ECO:0000313" key="3">
    <source>
        <dbReference type="Proteomes" id="UP000219252"/>
    </source>
</evidence>
<accession>A0A285UIC3</accession>
<dbReference type="OrthoDB" id="2968247at2"/>
<dbReference type="Proteomes" id="UP000219252">
    <property type="component" value="Unassembled WGS sequence"/>
</dbReference>
<dbReference type="PROSITE" id="PS51257">
    <property type="entry name" value="PROKAR_LIPOPROTEIN"/>
    <property type="match status" value="1"/>
</dbReference>
<evidence type="ECO:0008006" key="4">
    <source>
        <dbReference type="Google" id="ProtNLM"/>
    </source>
</evidence>
<name>A0A285UIC3_9BACL</name>
<proteinExistence type="predicted"/>
<dbReference type="RefSeq" id="WP_097150165.1">
    <property type="nucleotide sequence ID" value="NZ_OBQC01000010.1"/>
</dbReference>
<organism evidence="2 3">
    <name type="scientific">Ureibacillus acetophenoni</name>
    <dbReference type="NCBI Taxonomy" id="614649"/>
    <lineage>
        <taxon>Bacteria</taxon>
        <taxon>Bacillati</taxon>
        <taxon>Bacillota</taxon>
        <taxon>Bacilli</taxon>
        <taxon>Bacillales</taxon>
        <taxon>Caryophanaceae</taxon>
        <taxon>Ureibacillus</taxon>
    </lineage>
</organism>
<evidence type="ECO:0000313" key="2">
    <source>
        <dbReference type="EMBL" id="SOC41523.1"/>
    </source>
</evidence>
<dbReference type="EMBL" id="OBQC01000010">
    <property type="protein sequence ID" value="SOC41523.1"/>
    <property type="molecule type" value="Genomic_DNA"/>
</dbReference>
<feature type="chain" id="PRO_5038815435" description="LEA14-like dessication related protein" evidence="1">
    <location>
        <begin position="24"/>
        <end position="156"/>
    </location>
</feature>
<evidence type="ECO:0000256" key="1">
    <source>
        <dbReference type="SAM" id="SignalP"/>
    </source>
</evidence>
<gene>
    <name evidence="2" type="ORF">SAMN05877842_110134</name>
</gene>